<dbReference type="PROSITE" id="PS51257">
    <property type="entry name" value="PROKAR_LIPOPROTEIN"/>
    <property type="match status" value="1"/>
</dbReference>
<feature type="transmembrane region" description="Helical" evidence="1">
    <location>
        <begin position="35"/>
        <end position="58"/>
    </location>
</feature>
<reference evidence="3 4" key="1">
    <citation type="journal article" date="2017" name="BMC Genomics">
        <title>Comparative genomic and phylogenomic analyses of the Bifidobacteriaceae family.</title>
        <authorList>
            <person name="Lugli G.A."/>
            <person name="Milani C."/>
            <person name="Turroni F."/>
            <person name="Duranti S."/>
            <person name="Mancabelli L."/>
            <person name="Mangifesta M."/>
            <person name="Ferrario C."/>
            <person name="Modesto M."/>
            <person name="Mattarelli P."/>
            <person name="Jiri K."/>
            <person name="van Sinderen D."/>
            <person name="Ventura M."/>
        </authorList>
    </citation>
    <scope>NUCLEOTIDE SEQUENCE [LARGE SCALE GENOMIC DNA]</scope>
    <source>
        <strain evidence="3 4">DSM 28807</strain>
    </source>
</reference>
<keyword evidence="1" id="KW-1133">Transmembrane helix</keyword>
<feature type="domain" description="DUF218" evidence="2">
    <location>
        <begin position="101"/>
        <end position="233"/>
    </location>
</feature>
<dbReference type="GO" id="GO:0043164">
    <property type="term" value="P:Gram-negative-bacterium-type cell wall biogenesis"/>
    <property type="evidence" value="ECO:0007669"/>
    <property type="project" value="TreeGrafter"/>
</dbReference>
<dbReference type="STRING" id="1603886.GCA_001895165_00477"/>
<feature type="transmembrane region" description="Helical" evidence="1">
    <location>
        <begin position="65"/>
        <end position="84"/>
    </location>
</feature>
<keyword evidence="1" id="KW-0472">Membrane</keyword>
<dbReference type="GO" id="GO:0005886">
    <property type="term" value="C:plasma membrane"/>
    <property type="evidence" value="ECO:0007669"/>
    <property type="project" value="TreeGrafter"/>
</dbReference>
<sequence>MGQIVSRIVFIGCMVLAVACVVYAMAVLGTNSGTGFWMAWLAFAVFFALLGFSFLFHWWAMMPKFARNAIVAVLVLGALCFGVVEARIIAAMNTTAADGLDYVIVLGAQVRESGPSRVLKYRLNTAIDYLNDNPQTICVVSGGQGANEPFPEAQGMAEYLEEHGISGERILEESESTTTEENIRYSLELIDEASADGAPGPADASVGLVTNNFHMFRALQIAHAQGLPQAQGLPAGSPPDMLVNNMVREFFAEIKFLLRSLAG</sequence>
<protein>
    <recommendedName>
        <fullName evidence="2">DUF218 domain-containing protein</fullName>
    </recommendedName>
</protein>
<accession>A0A261FTJ6</accession>
<dbReference type="GO" id="GO:0000270">
    <property type="term" value="P:peptidoglycan metabolic process"/>
    <property type="evidence" value="ECO:0007669"/>
    <property type="project" value="TreeGrafter"/>
</dbReference>
<keyword evidence="4" id="KW-1185">Reference proteome</keyword>
<name>A0A261FTJ6_9BIFI</name>
<dbReference type="InterPro" id="IPR051599">
    <property type="entry name" value="Cell_Envelope_Assoc"/>
</dbReference>
<evidence type="ECO:0000259" key="2">
    <source>
        <dbReference type="Pfam" id="PF02698"/>
    </source>
</evidence>
<dbReference type="Gene3D" id="3.40.50.620">
    <property type="entry name" value="HUPs"/>
    <property type="match status" value="1"/>
</dbReference>
<keyword evidence="1" id="KW-0812">Transmembrane</keyword>
<gene>
    <name evidence="3" type="ORF">BLEM_1067</name>
</gene>
<organism evidence="3 4">
    <name type="scientific">Bifidobacterium lemurum</name>
    <dbReference type="NCBI Taxonomy" id="1603886"/>
    <lineage>
        <taxon>Bacteria</taxon>
        <taxon>Bacillati</taxon>
        <taxon>Actinomycetota</taxon>
        <taxon>Actinomycetes</taxon>
        <taxon>Bifidobacteriales</taxon>
        <taxon>Bifidobacteriaceae</taxon>
        <taxon>Bifidobacterium</taxon>
    </lineage>
</organism>
<evidence type="ECO:0000313" key="4">
    <source>
        <dbReference type="Proteomes" id="UP000216352"/>
    </source>
</evidence>
<proteinExistence type="predicted"/>
<dbReference type="Proteomes" id="UP000216352">
    <property type="component" value="Unassembled WGS sequence"/>
</dbReference>
<comment type="caution">
    <text evidence="3">The sequence shown here is derived from an EMBL/GenBank/DDBJ whole genome shotgun (WGS) entry which is preliminary data.</text>
</comment>
<dbReference type="EMBL" id="MWWX01000005">
    <property type="protein sequence ID" value="OZG62521.1"/>
    <property type="molecule type" value="Genomic_DNA"/>
</dbReference>
<dbReference type="OrthoDB" id="9782395at2"/>
<dbReference type="CDD" id="cd06259">
    <property type="entry name" value="YdcF-like"/>
    <property type="match status" value="1"/>
</dbReference>
<evidence type="ECO:0000256" key="1">
    <source>
        <dbReference type="SAM" id="Phobius"/>
    </source>
</evidence>
<dbReference type="InterPro" id="IPR014729">
    <property type="entry name" value="Rossmann-like_a/b/a_fold"/>
</dbReference>
<dbReference type="Pfam" id="PF02698">
    <property type="entry name" value="DUF218"/>
    <property type="match status" value="1"/>
</dbReference>
<dbReference type="InterPro" id="IPR003848">
    <property type="entry name" value="DUF218"/>
</dbReference>
<dbReference type="RefSeq" id="WP_072724177.1">
    <property type="nucleotide sequence ID" value="NZ_BDIS01000005.1"/>
</dbReference>
<evidence type="ECO:0000313" key="3">
    <source>
        <dbReference type="EMBL" id="OZG62521.1"/>
    </source>
</evidence>
<dbReference type="AlphaFoldDB" id="A0A261FTJ6"/>
<dbReference type="PANTHER" id="PTHR30336:SF4">
    <property type="entry name" value="ENVELOPE BIOGENESIS FACTOR ELYC"/>
    <property type="match status" value="1"/>
</dbReference>
<dbReference type="PANTHER" id="PTHR30336">
    <property type="entry name" value="INNER MEMBRANE PROTEIN, PROBABLE PERMEASE"/>
    <property type="match status" value="1"/>
</dbReference>
<feature type="transmembrane region" description="Helical" evidence="1">
    <location>
        <begin position="7"/>
        <end position="29"/>
    </location>
</feature>